<evidence type="ECO:0000313" key="8">
    <source>
        <dbReference type="Proteomes" id="UP000094112"/>
    </source>
</evidence>
<evidence type="ECO:0000256" key="3">
    <source>
        <dbReference type="ARBA" id="ARBA00022630"/>
    </source>
</evidence>
<feature type="non-terminal residue" evidence="7">
    <location>
        <position position="291"/>
    </location>
</feature>
<dbReference type="Pfam" id="PF03060">
    <property type="entry name" value="NMO"/>
    <property type="match status" value="1"/>
</dbReference>
<name>A0A1E3NVI5_WICAA</name>
<keyword evidence="3" id="KW-0285">Flavoprotein</keyword>
<keyword evidence="6" id="KW-0503">Monooxygenase</keyword>
<dbReference type="Gene3D" id="3.20.20.70">
    <property type="entry name" value="Aldolase class I"/>
    <property type="match status" value="1"/>
</dbReference>
<protein>
    <submittedName>
        <fullName evidence="7">Uncharacterized protein</fullName>
    </submittedName>
</protein>
<dbReference type="InterPro" id="IPR013785">
    <property type="entry name" value="Aldolase_TIM"/>
</dbReference>
<reference evidence="7 8" key="1">
    <citation type="journal article" date="2016" name="Proc. Natl. Acad. Sci. U.S.A.">
        <title>Comparative genomics of biotechnologically important yeasts.</title>
        <authorList>
            <person name="Riley R."/>
            <person name="Haridas S."/>
            <person name="Wolfe K.H."/>
            <person name="Lopes M.R."/>
            <person name="Hittinger C.T."/>
            <person name="Goeker M."/>
            <person name="Salamov A.A."/>
            <person name="Wisecaver J.H."/>
            <person name="Long T.M."/>
            <person name="Calvey C.H."/>
            <person name="Aerts A.L."/>
            <person name="Barry K.W."/>
            <person name="Choi C."/>
            <person name="Clum A."/>
            <person name="Coughlan A.Y."/>
            <person name="Deshpande S."/>
            <person name="Douglass A.P."/>
            <person name="Hanson S.J."/>
            <person name="Klenk H.-P."/>
            <person name="LaButti K.M."/>
            <person name="Lapidus A."/>
            <person name="Lindquist E.A."/>
            <person name="Lipzen A.M."/>
            <person name="Meier-Kolthoff J.P."/>
            <person name="Ohm R.A."/>
            <person name="Otillar R.P."/>
            <person name="Pangilinan J.L."/>
            <person name="Peng Y."/>
            <person name="Rokas A."/>
            <person name="Rosa C.A."/>
            <person name="Scheuner C."/>
            <person name="Sibirny A.A."/>
            <person name="Slot J.C."/>
            <person name="Stielow J.B."/>
            <person name="Sun H."/>
            <person name="Kurtzman C.P."/>
            <person name="Blackwell M."/>
            <person name="Grigoriev I.V."/>
            <person name="Jeffries T.W."/>
        </authorList>
    </citation>
    <scope>NUCLEOTIDE SEQUENCE [LARGE SCALE GENOMIC DNA]</scope>
    <source>
        <strain evidence="8">ATCC 58044 / CBS 1984 / NCYC 433 / NRRL Y-366-8</strain>
    </source>
</reference>
<dbReference type="EMBL" id="KV454214">
    <property type="protein sequence ID" value="ODQ57050.1"/>
    <property type="molecule type" value="Genomic_DNA"/>
</dbReference>
<dbReference type="InterPro" id="IPR004136">
    <property type="entry name" value="NMO"/>
</dbReference>
<dbReference type="CDD" id="cd04730">
    <property type="entry name" value="NPD_like"/>
    <property type="match status" value="1"/>
</dbReference>
<comment type="similarity">
    <text evidence="2">Belongs to the nitronate monooxygenase family. NMO class I subfamily.</text>
</comment>
<evidence type="ECO:0000313" key="7">
    <source>
        <dbReference type="EMBL" id="ODQ57050.1"/>
    </source>
</evidence>
<organism evidence="7 8">
    <name type="scientific">Wickerhamomyces anomalus (strain ATCC 58044 / CBS 1984 / NCYC 433 / NRRL Y-366-8)</name>
    <name type="common">Yeast</name>
    <name type="synonym">Hansenula anomala</name>
    <dbReference type="NCBI Taxonomy" id="683960"/>
    <lineage>
        <taxon>Eukaryota</taxon>
        <taxon>Fungi</taxon>
        <taxon>Dikarya</taxon>
        <taxon>Ascomycota</taxon>
        <taxon>Saccharomycotina</taxon>
        <taxon>Saccharomycetes</taxon>
        <taxon>Phaffomycetales</taxon>
        <taxon>Wickerhamomycetaceae</taxon>
        <taxon>Wickerhamomyces</taxon>
    </lineage>
</organism>
<dbReference type="Proteomes" id="UP000094112">
    <property type="component" value="Unassembled WGS sequence"/>
</dbReference>
<sequence length="291" mass="32186">MKSQLSSFFKTFDVKFPIVQSPMAGASTVELAAIITNAGGLGSIPLGSASENPQVIENQVLKFQSLVQDEKLKRNMNLNFFTHEPPRLDQDVVHQEWLKKFHGYYKKEGIEISPKAESLTCPYPTFKSIDSADHQTIQTLIRLKPKVVSFHFGLPNLKVLKTLQDAGIKVFISATSLQEFLEISEAGADGVVLQGWEAGGHRGNFVPNDIEDEQLTTEELVEKVVDFIDTNHQRFASGDKAPFIVAAGGLYDGETIATVLNYGIAAVQLGTIWLPTKQATISHEHRNLFFV</sequence>
<proteinExistence type="inferred from homology"/>
<dbReference type="SUPFAM" id="SSF51412">
    <property type="entry name" value="Inosine monophosphate dehydrogenase (IMPDH)"/>
    <property type="match status" value="1"/>
</dbReference>
<evidence type="ECO:0000256" key="6">
    <source>
        <dbReference type="ARBA" id="ARBA00023033"/>
    </source>
</evidence>
<dbReference type="GeneID" id="30203837"/>
<accession>A0A1E3NVI5</accession>
<dbReference type="AlphaFoldDB" id="A0A1E3NVI5"/>
<dbReference type="STRING" id="683960.A0A1E3NVI5"/>
<evidence type="ECO:0000256" key="5">
    <source>
        <dbReference type="ARBA" id="ARBA00023002"/>
    </source>
</evidence>
<dbReference type="PANTHER" id="PTHR42747:SF3">
    <property type="entry name" value="NITRONATE MONOOXYGENASE-RELATED"/>
    <property type="match status" value="1"/>
</dbReference>
<keyword evidence="8" id="KW-1185">Reference proteome</keyword>
<evidence type="ECO:0000256" key="1">
    <source>
        <dbReference type="ARBA" id="ARBA00001917"/>
    </source>
</evidence>
<dbReference type="GO" id="GO:0018580">
    <property type="term" value="F:nitronate monooxygenase activity"/>
    <property type="evidence" value="ECO:0007669"/>
    <property type="project" value="InterPro"/>
</dbReference>
<keyword evidence="5" id="KW-0560">Oxidoreductase</keyword>
<gene>
    <name evidence="7" type="ORF">WICANDRAFT_97559</name>
</gene>
<dbReference type="PANTHER" id="PTHR42747">
    <property type="entry name" value="NITRONATE MONOOXYGENASE-RELATED"/>
    <property type="match status" value="1"/>
</dbReference>
<dbReference type="OrthoDB" id="10265891at2759"/>
<keyword evidence="4" id="KW-0288">FMN</keyword>
<evidence type="ECO:0000256" key="2">
    <source>
        <dbReference type="ARBA" id="ARBA00009881"/>
    </source>
</evidence>
<dbReference type="RefSeq" id="XP_019036257.1">
    <property type="nucleotide sequence ID" value="XM_019186591.1"/>
</dbReference>
<comment type="cofactor">
    <cofactor evidence="1">
        <name>FMN</name>
        <dbReference type="ChEBI" id="CHEBI:58210"/>
    </cofactor>
</comment>
<evidence type="ECO:0000256" key="4">
    <source>
        <dbReference type="ARBA" id="ARBA00022643"/>
    </source>
</evidence>